<evidence type="ECO:0000256" key="1">
    <source>
        <dbReference type="SAM" id="SignalP"/>
    </source>
</evidence>
<keyword evidence="3" id="KW-1185">Reference proteome</keyword>
<sequence length="253" mass="27436">MKKYCIAAALSMACLAPVAQADTLLGLYLGAEGWQADNSGNFAESGNAQSFNFDDETFTSYYAALEHPVPFVPNIKLRYTELELNGSTTLSETFEFGGKDFIVGTTANTFTDLSHVDYTLYYEIFDNDLVSFDFGVNLKQFDGTIQVAGTVEGNTTTETRDFSGVVPLGYLRAELGLPMTGFSVFAEGSMLAVDDSKIQDYQVGVAWQVIGNLAVDVAVRAGYRSMVLELDDVDDISTDIDASGPFAGIEVHF</sequence>
<protein>
    <recommendedName>
        <fullName evidence="4">TIGR04219 family outer membrane beta-barrel protein</fullName>
    </recommendedName>
</protein>
<dbReference type="InterPro" id="IPR026387">
    <property type="entry name" value="OMP_w_GlyGly"/>
</dbReference>
<organism evidence="2 3">
    <name type="scientific">Pseudoalteromonas amylolytica</name>
    <dbReference type="NCBI Taxonomy" id="1859457"/>
    <lineage>
        <taxon>Bacteria</taxon>
        <taxon>Pseudomonadati</taxon>
        <taxon>Pseudomonadota</taxon>
        <taxon>Gammaproteobacteria</taxon>
        <taxon>Alteromonadales</taxon>
        <taxon>Pseudoalteromonadaceae</taxon>
        <taxon>Pseudoalteromonas</taxon>
    </lineage>
</organism>
<evidence type="ECO:0000313" key="2">
    <source>
        <dbReference type="EMBL" id="OHU92723.1"/>
    </source>
</evidence>
<feature type="signal peptide" evidence="1">
    <location>
        <begin position="1"/>
        <end position="21"/>
    </location>
</feature>
<comment type="caution">
    <text evidence="2">The sequence shown here is derived from an EMBL/GenBank/DDBJ whole genome shotgun (WGS) entry which is preliminary data.</text>
</comment>
<dbReference type="AlphaFoldDB" id="A0A1S1MZZ3"/>
<dbReference type="NCBIfam" id="TIGR04219">
    <property type="entry name" value="OMP_w_GlyGly"/>
    <property type="match status" value="1"/>
</dbReference>
<dbReference type="RefSeq" id="WP_070983282.1">
    <property type="nucleotide sequence ID" value="NZ_MKJU01000006.1"/>
</dbReference>
<dbReference type="STRING" id="1859457.BET10_04525"/>
<accession>A0A1S1MZZ3</accession>
<proteinExistence type="predicted"/>
<evidence type="ECO:0000313" key="3">
    <source>
        <dbReference type="Proteomes" id="UP000179786"/>
    </source>
</evidence>
<dbReference type="OrthoDB" id="6708408at2"/>
<evidence type="ECO:0008006" key="4">
    <source>
        <dbReference type="Google" id="ProtNLM"/>
    </source>
</evidence>
<name>A0A1S1MZZ3_9GAMM</name>
<keyword evidence="1" id="KW-0732">Signal</keyword>
<dbReference type="EMBL" id="MKJU01000006">
    <property type="protein sequence ID" value="OHU92723.1"/>
    <property type="molecule type" value="Genomic_DNA"/>
</dbReference>
<dbReference type="Proteomes" id="UP000179786">
    <property type="component" value="Unassembled WGS sequence"/>
</dbReference>
<reference evidence="2 3" key="1">
    <citation type="submission" date="2016-09" db="EMBL/GenBank/DDBJ databases">
        <title>Pseudoalteromonas amylolytica sp. nov., isolated from the surface seawater.</title>
        <authorList>
            <person name="Wu Y.-H."/>
            <person name="Cheng H."/>
            <person name="Jin X.-B."/>
            <person name="Wang C.-S."/>
            <person name="Xu X.-W."/>
        </authorList>
    </citation>
    <scope>NUCLEOTIDE SEQUENCE [LARGE SCALE GENOMIC DNA]</scope>
    <source>
        <strain evidence="2 3">JW1</strain>
    </source>
</reference>
<gene>
    <name evidence="2" type="ORF">BET10_04525</name>
</gene>
<feature type="chain" id="PRO_5010359406" description="TIGR04219 family outer membrane beta-barrel protein" evidence="1">
    <location>
        <begin position="22"/>
        <end position="253"/>
    </location>
</feature>